<proteinExistence type="inferred from homology"/>
<dbReference type="SUPFAM" id="SSF52777">
    <property type="entry name" value="CoA-dependent acyltransferases"/>
    <property type="match status" value="2"/>
</dbReference>
<dbReference type="SUPFAM" id="SSF56801">
    <property type="entry name" value="Acetyl-CoA synthetase-like"/>
    <property type="match status" value="1"/>
</dbReference>
<name>B6ASH1_9BACT</name>
<dbReference type="Pfam" id="PF00550">
    <property type="entry name" value="PP-binding"/>
    <property type="match status" value="1"/>
</dbReference>
<reference evidence="8" key="1">
    <citation type="journal article" date="2004" name="Nature">
        <title>Community structure and metabolism through reconstruction of microbial genomes from the environment.</title>
        <authorList>
            <person name="Tyson G.W."/>
            <person name="Chapman J."/>
            <person name="Hugenholtz P."/>
            <person name="Allen E.E."/>
            <person name="Ram R.J."/>
            <person name="Richardson P.M."/>
            <person name="Solovyev V.V."/>
            <person name="Rubin E.M."/>
            <person name="Rokhsar D.S."/>
            <person name="Banfield J.F."/>
        </authorList>
    </citation>
    <scope>NUCLEOTIDE SEQUENCE [LARGE SCALE GENOMIC DNA]</scope>
</reference>
<dbReference type="InterPro" id="IPR045851">
    <property type="entry name" value="AMP-bd_C_sf"/>
</dbReference>
<dbReference type="Pfam" id="PF00668">
    <property type="entry name" value="Condensation"/>
    <property type="match status" value="1"/>
</dbReference>
<dbReference type="SMART" id="SM00823">
    <property type="entry name" value="PKS_PP"/>
    <property type="match status" value="1"/>
</dbReference>
<keyword evidence="3" id="KW-0597">Phosphoprotein</keyword>
<dbReference type="InterPro" id="IPR009081">
    <property type="entry name" value="PP-bd_ACP"/>
</dbReference>
<dbReference type="InterPro" id="IPR036736">
    <property type="entry name" value="ACP-like_sf"/>
</dbReference>
<dbReference type="Gene3D" id="3.30.559.10">
    <property type="entry name" value="Chloramphenicol acetyltransferase-like domain"/>
    <property type="match status" value="1"/>
</dbReference>
<protein>
    <submittedName>
        <fullName evidence="8">Pyoverdine chromophore synthetase</fullName>
    </submittedName>
</protein>
<dbReference type="CDD" id="cd05931">
    <property type="entry name" value="FAAL"/>
    <property type="match status" value="1"/>
</dbReference>
<dbReference type="InterPro" id="IPR042099">
    <property type="entry name" value="ANL_N_sf"/>
</dbReference>
<dbReference type="GO" id="GO:0071766">
    <property type="term" value="P:Actinobacterium-type cell wall biogenesis"/>
    <property type="evidence" value="ECO:0007669"/>
    <property type="project" value="UniProtKB-ARBA"/>
</dbReference>
<dbReference type="GO" id="GO:0005886">
    <property type="term" value="C:plasma membrane"/>
    <property type="evidence" value="ECO:0007669"/>
    <property type="project" value="TreeGrafter"/>
</dbReference>
<dbReference type="InterPro" id="IPR040097">
    <property type="entry name" value="FAAL/FAAC"/>
</dbReference>
<evidence type="ECO:0000256" key="3">
    <source>
        <dbReference type="ARBA" id="ARBA00022553"/>
    </source>
</evidence>
<dbReference type="InterPro" id="IPR020806">
    <property type="entry name" value="PKS_PP-bd"/>
</dbReference>
<dbReference type="InterPro" id="IPR001242">
    <property type="entry name" value="Condensation_dom"/>
</dbReference>
<dbReference type="SUPFAM" id="SSF47336">
    <property type="entry name" value="ACP-like"/>
    <property type="match status" value="1"/>
</dbReference>
<dbReference type="Gene3D" id="3.40.50.12780">
    <property type="entry name" value="N-terminal domain of ligase-like"/>
    <property type="match status" value="1"/>
</dbReference>
<evidence type="ECO:0000313" key="8">
    <source>
        <dbReference type="EMBL" id="EDZ37931.1"/>
    </source>
</evidence>
<keyword evidence="6" id="KW-0443">Lipid metabolism</keyword>
<evidence type="ECO:0000256" key="4">
    <source>
        <dbReference type="ARBA" id="ARBA00022598"/>
    </source>
</evidence>
<dbReference type="PANTHER" id="PTHR22754:SF32">
    <property type="entry name" value="DISCO-INTERACTING PROTEIN 2"/>
    <property type="match status" value="1"/>
</dbReference>
<feature type="domain" description="Carrier" evidence="7">
    <location>
        <begin position="594"/>
        <end position="669"/>
    </location>
</feature>
<evidence type="ECO:0000259" key="7">
    <source>
        <dbReference type="PROSITE" id="PS50075"/>
    </source>
</evidence>
<accession>B6ASH1</accession>
<keyword evidence="2" id="KW-0596">Phosphopantetheine</keyword>
<dbReference type="Pfam" id="PF00501">
    <property type="entry name" value="AMP-binding"/>
    <property type="match status" value="1"/>
</dbReference>
<dbReference type="FunFam" id="3.40.50.12780:FF:000013">
    <property type="entry name" value="Long-chain-fatty-acid--AMP ligase FadD32"/>
    <property type="match status" value="1"/>
</dbReference>
<dbReference type="EMBL" id="DS995269">
    <property type="protein sequence ID" value="EDZ37931.1"/>
    <property type="molecule type" value="Genomic_DNA"/>
</dbReference>
<dbReference type="Gene3D" id="3.30.300.30">
    <property type="match status" value="1"/>
</dbReference>
<dbReference type="PROSITE" id="PS50075">
    <property type="entry name" value="CARRIER"/>
    <property type="match status" value="1"/>
</dbReference>
<sequence>MMRQETGLILKQQPLTLVDVLELQAELLCDKPVMTFVRNAEEAAGLSPAQVLTYNGLREQATSIAAALQSVASPGERILILLPPGPDYLASFFGCLYAGMIAVPAYPPSPMLSSKRIHAITRDSKPSVVLSTTFVREACEVAVQEGGMQGPVIAVDQLPLEKSDIYRGNANTVAFLQYTSGSTGEPHGVIVSHGNLIANIAALKRHLHIGQGDRQASWLPPYHDMGLIQGLLQPVVDGLDVVAMTPATFLRNPFSWLRCFDTFKATYGGAPNFAYALCVERVKKEPLEADLSSWRVAFCGAEPIRRRTLEDFEAVFAANGLRSRITMPGYGLAEATLVVTTRELGSALDVARLAPDGSHYEWEAGAGSVRTEDNGTVVAVGTPVELTDIRIVDPSTRTEVADGQVGEIWVSGPTVAQGYWKNDEATETVFRAHLATSDGKKSYLRTGDLGFHLNGQLFVAGRIKDMLILRGQNIYPQDIEKTVEAIDKRFSENRVVAAGLPGMESDDVIVVIGCRTQISEAEVTKLGGLVREGVAAEHGISISDVVFTGRGQILLTSSGKLRRSATRDAYLAGNLKLYGVSRIPCAPLSCVPDVDDDNLLGLIVRAFASVLPSKTADADTNFYATGGDSLCLVELTMILEDEHGITMEPALVSSHPTPRALAKILNLQSATPCQSDAVLLRQMRLALRSPIESAVDENDAAQLSPVQRRWASNYLVDRDRTWGNISWSIQLPFGLTETTLDRAARSVWRRYEALRTRFPGAGPDVQQILSDDDNFMIRKVLIENSGQEKMASAIAHFSHVDAQLTFDLENGPLTRLILVTDGAQASTIVATTHHMVADGWSLSVLDRELRAECARLSGLAAASYERSPTVGYRNYSAWYRNLERSGALKASRLYWRSELDGAPMISPTPASALTSNHFAGTSVRLRLDSETKAGMDRLTEAGIANSATIVMSAFFSALHRELDADDLIVGTPLAGRDRSDLRDEIGMFINNVPIRLKGSDLTSLNTAVPAVKAKLLRAVTHQRWQLDRMAEDTNWCGDAAIDFPFTNIFFSDMSGLKGAPLPGNQAVISPLSVEVRYHMMLYSIRYPDAHVLDLRFRDQIYSPCTAESLLNAVVNGVRKIVVTSR</sequence>
<evidence type="ECO:0000256" key="5">
    <source>
        <dbReference type="ARBA" id="ARBA00022832"/>
    </source>
</evidence>
<dbReference type="GO" id="GO:0016874">
    <property type="term" value="F:ligase activity"/>
    <property type="evidence" value="ECO:0007669"/>
    <property type="project" value="UniProtKB-KW"/>
</dbReference>
<dbReference type="InterPro" id="IPR025110">
    <property type="entry name" value="AMP-bd_C"/>
</dbReference>
<dbReference type="Pfam" id="PF23024">
    <property type="entry name" value="AMP-dom_DIP2-like"/>
    <property type="match status" value="1"/>
</dbReference>
<evidence type="ECO:0000256" key="6">
    <source>
        <dbReference type="ARBA" id="ARBA00023098"/>
    </source>
</evidence>
<dbReference type="PANTHER" id="PTHR22754">
    <property type="entry name" value="DISCO-INTERACTING PROTEIN 2 DIP2 -RELATED"/>
    <property type="match status" value="1"/>
</dbReference>
<evidence type="ECO:0000256" key="2">
    <source>
        <dbReference type="ARBA" id="ARBA00022450"/>
    </source>
</evidence>
<gene>
    <name evidence="8" type="ORF">CGL2_10101002</name>
</gene>
<reference evidence="8" key="2">
    <citation type="journal article" date="2008" name="PLoS Biol.">
        <title>Population genomic analysis of strain variation in Leptospirillum group II bacteria involved in acid mine drainage formation.</title>
        <authorList>
            <person name="Simmons S.L."/>
            <person name="Dibartolo G."/>
            <person name="Denef V.J."/>
            <person name="Goltsman D.S."/>
            <person name="Thelen M.P."/>
            <person name="Banfield J.F."/>
        </authorList>
    </citation>
    <scope>NUCLEOTIDE SEQUENCE [LARGE SCALE GENOMIC DNA]</scope>
</reference>
<dbReference type="Gene3D" id="3.30.559.30">
    <property type="entry name" value="Nonribosomal peptide synthetase, condensation domain"/>
    <property type="match status" value="1"/>
</dbReference>
<comment type="similarity">
    <text evidence="1">Belongs to the ATP-dependent AMP-binding enzyme family.</text>
</comment>
<dbReference type="AlphaFoldDB" id="B6ASH1"/>
<dbReference type="GO" id="GO:0070566">
    <property type="term" value="F:adenylyltransferase activity"/>
    <property type="evidence" value="ECO:0007669"/>
    <property type="project" value="TreeGrafter"/>
</dbReference>
<organism evidence="8">
    <name type="scientific">Leptospirillum sp. Group II '5-way CG'</name>
    <dbReference type="NCBI Taxonomy" id="419541"/>
    <lineage>
        <taxon>Bacteria</taxon>
        <taxon>Pseudomonadati</taxon>
        <taxon>Nitrospirota</taxon>
        <taxon>Nitrospiria</taxon>
        <taxon>Nitrospirales</taxon>
        <taxon>Nitrospiraceae</taxon>
        <taxon>Leptospirillum</taxon>
    </lineage>
</organism>
<dbReference type="GO" id="GO:0006633">
    <property type="term" value="P:fatty acid biosynthetic process"/>
    <property type="evidence" value="ECO:0007669"/>
    <property type="project" value="TreeGrafter"/>
</dbReference>
<evidence type="ECO:0000256" key="1">
    <source>
        <dbReference type="ARBA" id="ARBA00006432"/>
    </source>
</evidence>
<keyword evidence="4" id="KW-0436">Ligase</keyword>
<keyword evidence="5" id="KW-0276">Fatty acid metabolism</keyword>
<dbReference type="GO" id="GO:0031177">
    <property type="term" value="F:phosphopantetheine binding"/>
    <property type="evidence" value="ECO:0007669"/>
    <property type="project" value="InterPro"/>
</dbReference>
<dbReference type="Gene3D" id="1.10.1200.10">
    <property type="entry name" value="ACP-like"/>
    <property type="match status" value="1"/>
</dbReference>
<dbReference type="InterPro" id="IPR023213">
    <property type="entry name" value="CAT-like_dom_sf"/>
</dbReference>
<dbReference type="InterPro" id="IPR000873">
    <property type="entry name" value="AMP-dep_synth/lig_dom"/>
</dbReference>